<feature type="compositionally biased region" description="Basic and acidic residues" evidence="6">
    <location>
        <begin position="373"/>
        <end position="398"/>
    </location>
</feature>
<dbReference type="PANTHER" id="PTHR19304">
    <property type="entry name" value="CYCLIC-AMP RESPONSE ELEMENT BINDING PROTEIN"/>
    <property type="match status" value="1"/>
</dbReference>
<dbReference type="FunFam" id="1.20.5.170:FF:000053">
    <property type="entry name" value="BZIP transcription factor AtfA"/>
    <property type="match status" value="1"/>
</dbReference>
<dbReference type="Gene3D" id="1.20.5.170">
    <property type="match status" value="1"/>
</dbReference>
<feature type="region of interest" description="Disordered" evidence="6">
    <location>
        <begin position="1"/>
        <end position="72"/>
    </location>
</feature>
<dbReference type="GO" id="GO:0003700">
    <property type="term" value="F:DNA-binding transcription factor activity"/>
    <property type="evidence" value="ECO:0007669"/>
    <property type="project" value="InterPro"/>
</dbReference>
<keyword evidence="9" id="KW-1185">Reference proteome</keyword>
<feature type="region of interest" description="Disordered" evidence="6">
    <location>
        <begin position="478"/>
        <end position="533"/>
    </location>
</feature>
<feature type="region of interest" description="Disordered" evidence="6">
    <location>
        <begin position="192"/>
        <end position="254"/>
    </location>
</feature>
<dbReference type="InterPro" id="IPR002112">
    <property type="entry name" value="Leuzip_Jun"/>
</dbReference>
<evidence type="ECO:0000313" key="9">
    <source>
        <dbReference type="Proteomes" id="UP000886523"/>
    </source>
</evidence>
<dbReference type="Proteomes" id="UP000886523">
    <property type="component" value="Unassembled WGS sequence"/>
</dbReference>
<feature type="compositionally biased region" description="Polar residues" evidence="6">
    <location>
        <begin position="1"/>
        <end position="17"/>
    </location>
</feature>
<dbReference type="GO" id="GO:0003677">
    <property type="term" value="F:DNA binding"/>
    <property type="evidence" value="ECO:0007669"/>
    <property type="project" value="UniProtKB-KW"/>
</dbReference>
<keyword evidence="2" id="KW-0805">Transcription regulation</keyword>
<dbReference type="OrthoDB" id="295274at2759"/>
<dbReference type="PRINTS" id="PR00043">
    <property type="entry name" value="LEUZIPPRJUN"/>
</dbReference>
<evidence type="ECO:0000256" key="3">
    <source>
        <dbReference type="ARBA" id="ARBA00023125"/>
    </source>
</evidence>
<dbReference type="Pfam" id="PF11786">
    <property type="entry name" value="Aft1_HRA"/>
    <property type="match status" value="1"/>
</dbReference>
<comment type="subcellular location">
    <subcellularLocation>
        <location evidence="1">Nucleus</location>
    </subcellularLocation>
</comment>
<dbReference type="EMBL" id="MU129013">
    <property type="protein sequence ID" value="KAF9510624.1"/>
    <property type="molecule type" value="Genomic_DNA"/>
</dbReference>
<feature type="domain" description="BZIP" evidence="7">
    <location>
        <begin position="393"/>
        <end position="456"/>
    </location>
</feature>
<gene>
    <name evidence="8" type="ORF">BS47DRAFT_56341</name>
</gene>
<evidence type="ECO:0000256" key="5">
    <source>
        <dbReference type="ARBA" id="ARBA00023242"/>
    </source>
</evidence>
<keyword evidence="4" id="KW-0804">Transcription</keyword>
<name>A0A9P6DTI6_9AGAM</name>
<feature type="region of interest" description="Disordered" evidence="6">
    <location>
        <begin position="266"/>
        <end position="398"/>
    </location>
</feature>
<dbReference type="SUPFAM" id="SSF57959">
    <property type="entry name" value="Leucine zipper domain"/>
    <property type="match status" value="1"/>
</dbReference>
<evidence type="ECO:0000313" key="8">
    <source>
        <dbReference type="EMBL" id="KAF9510624.1"/>
    </source>
</evidence>
<feature type="compositionally biased region" description="Acidic residues" evidence="6">
    <location>
        <begin position="361"/>
        <end position="370"/>
    </location>
</feature>
<dbReference type="AlphaFoldDB" id="A0A9P6DTI6"/>
<evidence type="ECO:0000256" key="1">
    <source>
        <dbReference type="ARBA" id="ARBA00004123"/>
    </source>
</evidence>
<reference evidence="8" key="1">
    <citation type="journal article" date="2020" name="Nat. Commun.">
        <title>Large-scale genome sequencing of mycorrhizal fungi provides insights into the early evolution of symbiotic traits.</title>
        <authorList>
            <person name="Miyauchi S."/>
            <person name="Kiss E."/>
            <person name="Kuo A."/>
            <person name="Drula E."/>
            <person name="Kohler A."/>
            <person name="Sanchez-Garcia M."/>
            <person name="Morin E."/>
            <person name="Andreopoulos B."/>
            <person name="Barry K.W."/>
            <person name="Bonito G."/>
            <person name="Buee M."/>
            <person name="Carver A."/>
            <person name="Chen C."/>
            <person name="Cichocki N."/>
            <person name="Clum A."/>
            <person name="Culley D."/>
            <person name="Crous P.W."/>
            <person name="Fauchery L."/>
            <person name="Girlanda M."/>
            <person name="Hayes R.D."/>
            <person name="Keri Z."/>
            <person name="LaButti K."/>
            <person name="Lipzen A."/>
            <person name="Lombard V."/>
            <person name="Magnuson J."/>
            <person name="Maillard F."/>
            <person name="Murat C."/>
            <person name="Nolan M."/>
            <person name="Ohm R.A."/>
            <person name="Pangilinan J."/>
            <person name="Pereira M.F."/>
            <person name="Perotto S."/>
            <person name="Peter M."/>
            <person name="Pfister S."/>
            <person name="Riley R."/>
            <person name="Sitrit Y."/>
            <person name="Stielow J.B."/>
            <person name="Szollosi G."/>
            <person name="Zifcakova L."/>
            <person name="Stursova M."/>
            <person name="Spatafora J.W."/>
            <person name="Tedersoo L."/>
            <person name="Vaario L.M."/>
            <person name="Yamada A."/>
            <person name="Yan M."/>
            <person name="Wang P."/>
            <person name="Xu J."/>
            <person name="Bruns T."/>
            <person name="Baldrian P."/>
            <person name="Vilgalys R."/>
            <person name="Dunand C."/>
            <person name="Henrissat B."/>
            <person name="Grigoriev I.V."/>
            <person name="Hibbett D."/>
            <person name="Nagy L.G."/>
            <person name="Martin F.M."/>
        </authorList>
    </citation>
    <scope>NUCLEOTIDE SEQUENCE</scope>
    <source>
        <strain evidence="8">UP504</strain>
    </source>
</reference>
<keyword evidence="5" id="KW-0539">Nucleus</keyword>
<dbReference type="CDD" id="cd14687">
    <property type="entry name" value="bZIP_ATF2"/>
    <property type="match status" value="1"/>
</dbReference>
<evidence type="ECO:0000256" key="4">
    <source>
        <dbReference type="ARBA" id="ARBA00023163"/>
    </source>
</evidence>
<dbReference type="GO" id="GO:0005634">
    <property type="term" value="C:nucleus"/>
    <property type="evidence" value="ECO:0007669"/>
    <property type="project" value="UniProtKB-SubCell"/>
</dbReference>
<dbReference type="SMART" id="SM00338">
    <property type="entry name" value="BRLZ"/>
    <property type="match status" value="1"/>
</dbReference>
<feature type="compositionally biased region" description="Low complexity" evidence="6">
    <location>
        <begin position="192"/>
        <end position="215"/>
    </location>
</feature>
<dbReference type="InterPro" id="IPR051027">
    <property type="entry name" value="bZIP_transcription_factors"/>
</dbReference>
<feature type="compositionally biased region" description="Polar residues" evidence="6">
    <location>
        <begin position="489"/>
        <end position="507"/>
    </location>
</feature>
<dbReference type="InterPro" id="IPR021755">
    <property type="entry name" value="TF_Aft1_HRA"/>
</dbReference>
<organism evidence="8 9">
    <name type="scientific">Hydnum rufescens UP504</name>
    <dbReference type="NCBI Taxonomy" id="1448309"/>
    <lineage>
        <taxon>Eukaryota</taxon>
        <taxon>Fungi</taxon>
        <taxon>Dikarya</taxon>
        <taxon>Basidiomycota</taxon>
        <taxon>Agaricomycotina</taxon>
        <taxon>Agaricomycetes</taxon>
        <taxon>Cantharellales</taxon>
        <taxon>Hydnaceae</taxon>
        <taxon>Hydnum</taxon>
    </lineage>
</organism>
<feature type="compositionally biased region" description="Low complexity" evidence="6">
    <location>
        <begin position="281"/>
        <end position="297"/>
    </location>
</feature>
<dbReference type="InterPro" id="IPR046347">
    <property type="entry name" value="bZIP_sf"/>
</dbReference>
<evidence type="ECO:0000256" key="2">
    <source>
        <dbReference type="ARBA" id="ARBA00023015"/>
    </source>
</evidence>
<proteinExistence type="predicted"/>
<keyword evidence="3" id="KW-0238">DNA-binding</keyword>
<dbReference type="InterPro" id="IPR004827">
    <property type="entry name" value="bZIP"/>
</dbReference>
<dbReference type="PROSITE" id="PS50217">
    <property type="entry name" value="BZIP"/>
    <property type="match status" value="1"/>
</dbReference>
<accession>A0A9P6DTI6</accession>
<sequence>MTSQHLSAQTTTSSPIRSSKVLVSPTTRLPLPLSTALAPRKVLRPPSKDAPATDDPQANPKPTLPPIAAMASPSGSNEFSWAFNGSGNLQGSLRSGPLSPAMLAGPQQYHGTHSAFDPSNLRTGLTPDVSRTGLTPLIGGPTSFPPPSPNTAAFIAMVTNATQNGNGNGSSSPATITPGTFSAITGILNASGANSPSNASQSSPSYMNGNGTNGHTNHHPHPLSVSHVPDHPSETNGAKYSPTTPSPPTHYASQHDAHTAANGLFLLSQAHQELTKREEQQMQQQLQQQQQQAHAQASSSNGSRKATRGSGGTKRKGEESRPTPAPKKPRGAAPPGSGRGPRKGRKKSEDSTSMDGGSGAEEGESDDDGGSENGDHNNNDHEDSRPKRPETEEEKRRNFLERNRQAALKCRQRKKAWLTQLQAKVEYLTSENERLQNTTVSMREEITRLSAVVVAHRDCGLGGVSVARSEALIAGNSHIKSTEGHVPSNAPSTRGSASKGRNGSSVPPVSAPLNASPMVQPVGGMSKSRGYGY</sequence>
<protein>
    <recommendedName>
        <fullName evidence="7">BZIP domain-containing protein</fullName>
    </recommendedName>
</protein>
<comment type="caution">
    <text evidence="8">The sequence shown here is derived from an EMBL/GenBank/DDBJ whole genome shotgun (WGS) entry which is preliminary data.</text>
</comment>
<evidence type="ECO:0000259" key="7">
    <source>
        <dbReference type="PROSITE" id="PS50217"/>
    </source>
</evidence>
<dbReference type="Pfam" id="PF00170">
    <property type="entry name" value="bZIP_1"/>
    <property type="match status" value="1"/>
</dbReference>
<evidence type="ECO:0000256" key="6">
    <source>
        <dbReference type="SAM" id="MobiDB-lite"/>
    </source>
</evidence>